<dbReference type="AlphaFoldDB" id="K0RD23"/>
<evidence type="ECO:0000313" key="3">
    <source>
        <dbReference type="Proteomes" id="UP000266841"/>
    </source>
</evidence>
<feature type="region of interest" description="Disordered" evidence="1">
    <location>
        <begin position="29"/>
        <end position="117"/>
    </location>
</feature>
<evidence type="ECO:0000313" key="2">
    <source>
        <dbReference type="EMBL" id="EJK51090.1"/>
    </source>
</evidence>
<feature type="compositionally biased region" description="Basic and acidic residues" evidence="1">
    <location>
        <begin position="71"/>
        <end position="85"/>
    </location>
</feature>
<organism evidence="2 3">
    <name type="scientific">Thalassiosira oceanica</name>
    <name type="common">Marine diatom</name>
    <dbReference type="NCBI Taxonomy" id="159749"/>
    <lineage>
        <taxon>Eukaryota</taxon>
        <taxon>Sar</taxon>
        <taxon>Stramenopiles</taxon>
        <taxon>Ochrophyta</taxon>
        <taxon>Bacillariophyta</taxon>
        <taxon>Coscinodiscophyceae</taxon>
        <taxon>Thalassiosirophycidae</taxon>
        <taxon>Thalassiosirales</taxon>
        <taxon>Thalassiosiraceae</taxon>
        <taxon>Thalassiosira</taxon>
    </lineage>
</organism>
<gene>
    <name evidence="2" type="ORF">THAOC_29772</name>
</gene>
<accession>K0RD23</accession>
<protein>
    <submittedName>
        <fullName evidence="2">Uncharacterized protein</fullName>
    </submittedName>
</protein>
<evidence type="ECO:0000256" key="1">
    <source>
        <dbReference type="SAM" id="MobiDB-lite"/>
    </source>
</evidence>
<reference evidence="2 3" key="1">
    <citation type="journal article" date="2012" name="Genome Biol.">
        <title>Genome and low-iron response of an oceanic diatom adapted to chronic iron limitation.</title>
        <authorList>
            <person name="Lommer M."/>
            <person name="Specht M."/>
            <person name="Roy A.S."/>
            <person name="Kraemer L."/>
            <person name="Andreson R."/>
            <person name="Gutowska M.A."/>
            <person name="Wolf J."/>
            <person name="Bergner S.V."/>
            <person name="Schilhabel M.B."/>
            <person name="Klostermeier U.C."/>
            <person name="Beiko R.G."/>
            <person name="Rosenstiel P."/>
            <person name="Hippler M."/>
            <person name="Laroche J."/>
        </authorList>
    </citation>
    <scope>NUCLEOTIDE SEQUENCE [LARGE SCALE GENOMIC DNA]</scope>
    <source>
        <strain evidence="2 3">CCMP1005</strain>
    </source>
</reference>
<feature type="compositionally biased region" description="Basic and acidic residues" evidence="1">
    <location>
        <begin position="95"/>
        <end position="105"/>
    </location>
</feature>
<sequence>MVPPAPGDDGMMTFMEPVSFYSERVVIPVFPTGGGAAPSAQDSTGSGRSRNRSRSDSSEKSRRSSQSLRSSSERNNRASSGDDLRYSSAFDPESIDIKSLARDAESALSNARTEDMM</sequence>
<feature type="non-terminal residue" evidence="2">
    <location>
        <position position="117"/>
    </location>
</feature>
<keyword evidence="3" id="KW-1185">Reference proteome</keyword>
<dbReference type="EMBL" id="AGNL01042237">
    <property type="protein sequence ID" value="EJK51090.1"/>
    <property type="molecule type" value="Genomic_DNA"/>
</dbReference>
<comment type="caution">
    <text evidence="2">The sequence shown here is derived from an EMBL/GenBank/DDBJ whole genome shotgun (WGS) entry which is preliminary data.</text>
</comment>
<name>K0RD23_THAOC</name>
<dbReference type="Proteomes" id="UP000266841">
    <property type="component" value="Unassembled WGS sequence"/>
</dbReference>
<proteinExistence type="predicted"/>
<feature type="compositionally biased region" description="Basic and acidic residues" evidence="1">
    <location>
        <begin position="53"/>
        <end position="62"/>
    </location>
</feature>